<name>A0A4Y7JT82_PAPSO</name>
<evidence type="ECO:0000313" key="2">
    <source>
        <dbReference type="Proteomes" id="UP000316621"/>
    </source>
</evidence>
<proteinExistence type="predicted"/>
<evidence type="ECO:0000313" key="1">
    <source>
        <dbReference type="EMBL" id="RZC62895.1"/>
    </source>
</evidence>
<organism evidence="1 2">
    <name type="scientific">Papaver somniferum</name>
    <name type="common">Opium poppy</name>
    <dbReference type="NCBI Taxonomy" id="3469"/>
    <lineage>
        <taxon>Eukaryota</taxon>
        <taxon>Viridiplantae</taxon>
        <taxon>Streptophyta</taxon>
        <taxon>Embryophyta</taxon>
        <taxon>Tracheophyta</taxon>
        <taxon>Spermatophyta</taxon>
        <taxon>Magnoliopsida</taxon>
        <taxon>Ranunculales</taxon>
        <taxon>Papaveraceae</taxon>
        <taxon>Papaveroideae</taxon>
        <taxon>Papaver</taxon>
    </lineage>
</organism>
<accession>A0A4Y7JT82</accession>
<protein>
    <submittedName>
        <fullName evidence="1">Uncharacterized protein</fullName>
    </submittedName>
</protein>
<dbReference type="Proteomes" id="UP000316621">
    <property type="component" value="Chromosome 5"/>
</dbReference>
<gene>
    <name evidence="1" type="ORF">C5167_024632</name>
</gene>
<dbReference type="AlphaFoldDB" id="A0A4Y7JT82"/>
<dbReference type="Gramene" id="RZC62895">
    <property type="protein sequence ID" value="RZC62895"/>
    <property type="gene ID" value="C5167_024632"/>
</dbReference>
<reference evidence="1 2" key="1">
    <citation type="journal article" date="2018" name="Science">
        <title>The opium poppy genome and morphinan production.</title>
        <authorList>
            <person name="Guo L."/>
            <person name="Winzer T."/>
            <person name="Yang X."/>
            <person name="Li Y."/>
            <person name="Ning Z."/>
            <person name="He Z."/>
            <person name="Teodor R."/>
            <person name="Lu Y."/>
            <person name="Bowser T.A."/>
            <person name="Graham I.A."/>
            <person name="Ye K."/>
        </authorList>
    </citation>
    <scope>NUCLEOTIDE SEQUENCE [LARGE SCALE GENOMIC DNA]</scope>
    <source>
        <strain evidence="2">cv. HN1</strain>
        <tissue evidence="1">Leaves</tissue>
    </source>
</reference>
<dbReference type="EMBL" id="CM010719">
    <property type="protein sequence ID" value="RZC62895.1"/>
    <property type="molecule type" value="Genomic_DNA"/>
</dbReference>
<sequence>MSKATSFLPQSSPPISDFITSSLIIDTAKIEPQNNCLLFLAQKQHTTVQRNEARVRRLGKVDTIVLGRIEFHAHNLRYDSFGFHLKQEWMIMEGRLRRSPTLKSIILWELGGSLGSYYRGPNLCVEVVSGDGCQKMKGMMERD</sequence>
<keyword evidence="2" id="KW-1185">Reference proteome</keyword>